<dbReference type="InterPro" id="IPR046341">
    <property type="entry name" value="SET_dom_sf"/>
</dbReference>
<dbReference type="Proteomes" id="UP000192578">
    <property type="component" value="Unassembled WGS sequence"/>
</dbReference>
<dbReference type="GO" id="GO:0008270">
    <property type="term" value="F:zinc ion binding"/>
    <property type="evidence" value="ECO:0007669"/>
    <property type="project" value="UniProtKB-KW"/>
</dbReference>
<name>A0A9X6NJB5_HYPEX</name>
<feature type="domain" description="C2H2-type" evidence="7">
    <location>
        <begin position="945"/>
        <end position="973"/>
    </location>
</feature>
<dbReference type="InterPro" id="IPR001214">
    <property type="entry name" value="SET_dom"/>
</dbReference>
<reference evidence="9" key="1">
    <citation type="submission" date="2017-01" db="EMBL/GenBank/DDBJ databases">
        <title>Comparative genomics of anhydrobiosis in the tardigrade Hypsibius dujardini.</title>
        <authorList>
            <person name="Yoshida Y."/>
            <person name="Koutsovoulos G."/>
            <person name="Laetsch D."/>
            <person name="Stevens L."/>
            <person name="Kumar S."/>
            <person name="Horikawa D."/>
            <person name="Ishino K."/>
            <person name="Komine S."/>
            <person name="Tomita M."/>
            <person name="Blaxter M."/>
            <person name="Arakawa K."/>
        </authorList>
    </citation>
    <scope>NUCLEOTIDE SEQUENCE [LARGE SCALE GENOMIC DNA]</scope>
    <source>
        <strain evidence="9">Z151</strain>
    </source>
</reference>
<dbReference type="PROSITE" id="PS00028">
    <property type="entry name" value="ZINC_FINGER_C2H2_1"/>
    <property type="match status" value="8"/>
</dbReference>
<evidence type="ECO:0000256" key="4">
    <source>
        <dbReference type="ARBA" id="ARBA00022833"/>
    </source>
</evidence>
<feature type="region of interest" description="Disordered" evidence="6">
    <location>
        <begin position="967"/>
        <end position="987"/>
    </location>
</feature>
<feature type="domain" description="C2H2-type" evidence="7">
    <location>
        <begin position="622"/>
        <end position="649"/>
    </location>
</feature>
<dbReference type="Pfam" id="PF21549">
    <property type="entry name" value="PRDM2_PR"/>
    <property type="match status" value="1"/>
</dbReference>
<protein>
    <recommendedName>
        <fullName evidence="7">C2H2-type domain-containing protein</fullName>
    </recommendedName>
</protein>
<dbReference type="InterPro" id="IPR013087">
    <property type="entry name" value="Znf_C2H2_type"/>
</dbReference>
<dbReference type="SUPFAM" id="SSF57667">
    <property type="entry name" value="beta-beta-alpha zinc fingers"/>
    <property type="match status" value="1"/>
</dbReference>
<evidence type="ECO:0000256" key="3">
    <source>
        <dbReference type="ARBA" id="ARBA00022771"/>
    </source>
</evidence>
<evidence type="ECO:0000256" key="2">
    <source>
        <dbReference type="ARBA" id="ARBA00022737"/>
    </source>
</evidence>
<feature type="domain" description="C2H2-type" evidence="7">
    <location>
        <begin position="912"/>
        <end position="939"/>
    </location>
</feature>
<evidence type="ECO:0000259" key="7">
    <source>
        <dbReference type="PROSITE" id="PS50157"/>
    </source>
</evidence>
<proteinExistence type="predicted"/>
<evidence type="ECO:0000313" key="8">
    <source>
        <dbReference type="EMBL" id="OWA55090.1"/>
    </source>
</evidence>
<dbReference type="Gene3D" id="2.170.270.10">
    <property type="entry name" value="SET domain"/>
    <property type="match status" value="1"/>
</dbReference>
<dbReference type="PANTHER" id="PTHR24409">
    <property type="entry name" value="ZINC FINGER PROTEIN 142"/>
    <property type="match status" value="1"/>
</dbReference>
<evidence type="ECO:0000256" key="5">
    <source>
        <dbReference type="PROSITE-ProRule" id="PRU00042"/>
    </source>
</evidence>
<organism evidence="8 9">
    <name type="scientific">Hypsibius exemplaris</name>
    <name type="common">Freshwater tardigrade</name>
    <dbReference type="NCBI Taxonomy" id="2072580"/>
    <lineage>
        <taxon>Eukaryota</taxon>
        <taxon>Metazoa</taxon>
        <taxon>Ecdysozoa</taxon>
        <taxon>Tardigrada</taxon>
        <taxon>Eutardigrada</taxon>
        <taxon>Parachela</taxon>
        <taxon>Hypsibioidea</taxon>
        <taxon>Hypsibiidae</taxon>
        <taxon>Hypsibius</taxon>
    </lineage>
</organism>
<sequence>MDSFDLSSNDACNWMKFVRFSLNGLANLRVIRRDNQLFFNAKQSIAKDAELIVCFGAKQSTDVGLFTDLIWHVWLKTLEESVVDQLERDFSYVHLGMHVHVVREILKQTGLPLEVFQTRVLQIDHTGSMFVRRLVQSEMNPATWPRLDVYMKMVLDRLIKWIDLPVGIRTTVLTSAQDVFPTKTTLSNPASIFLFLPLMLMPKIPLRQDQPHFRVTNPIESTDANAAVPGPILSQIVALTEELEVQSATLSEKLSVAKGPIPPAPDRVLSSSTIPFLIPLLTNVPLIQEQPSVTVGNPSEMANPDGEMVTCDSALAQISSPNEKRLKQPVEASIGPLPVSGGPVESSLGKWLELVLTYGFTKTTVCDLLACKFCGLNLVTQGSVAVFGLKHLSEQHPEQYRLFQEDPSLEAVVALVDPARSEVFREMKVPPGNQPVKIVTTTHKRLPRRGNGSLLLAFAYVNVRISKAVVRSANCRFCGLTLSRPGSVTSGFRPLRNHLREYHRKQYNLYLSDPHQVPPPGATTTVPADCVMQENVQRTRLDWGRKAAHLLAFGFEHEDRVDGQLRSAHCKFCGLRVAPVTSEDVWCFRSHLKIHPEQHGAYIKFKKYAEMAPEPQQMQNHYDCRFCDSSFPTEISLQYHRELNHPDKPLCYVESTAIPGVVNNGFTKVEMIDGIRYGDCRFCGKTVTVKQSAKFAEGFRQHFQRLHPDQYNFYRYDRGQLTTSEPSKFFGREVDANPEDIEMGEFGPIIRTVDDPISEKADVDPLTTGETLETPNAHQRDQHLFQEGERVVVAPVVVVHQRSYLCEQCNLEFPSYAKSLAHNRIVHRENSPLNYRHSAIQTDGLSQSVEKASLQCSICKESCKNLLALKRHRIIVHRENSPLNYCPICREMCSNVEALHAHTATHFVEGKLPCSRCRKAFDTLHTFVIHLRYHERMDEHRRGPIPCETCGMQFTYLRQAQRHALTVHGGPSSVAKSRRRKQPSRAENPGIYKCKHCHFLFHKFATRQRHHWLHHHDLPDEEAPVEETCRFCGKTFSRAGKRTGQQLLEEHMQGTHGIGEGGGNKYCARCGRWFPRRQALQRHFDRRHDGQQAAYRNAEDNSMKRFCCFCRGVFHNAAVLLRHQRNDHAKELDGAEGAFSLG</sequence>
<dbReference type="GO" id="GO:0000981">
    <property type="term" value="F:DNA-binding transcription factor activity, RNA polymerase II-specific"/>
    <property type="evidence" value="ECO:0007669"/>
    <property type="project" value="TreeGrafter"/>
</dbReference>
<dbReference type="OrthoDB" id="8113340at2759"/>
<keyword evidence="2" id="KW-0677">Repeat</keyword>
<dbReference type="InterPro" id="IPR036236">
    <property type="entry name" value="Znf_C2H2_sf"/>
</dbReference>
<feature type="domain" description="C2H2-type" evidence="7">
    <location>
        <begin position="992"/>
        <end position="1019"/>
    </location>
</feature>
<dbReference type="Gene3D" id="3.30.160.60">
    <property type="entry name" value="Classic Zinc Finger"/>
    <property type="match status" value="3"/>
</dbReference>
<feature type="domain" description="C2H2-type" evidence="7">
    <location>
        <begin position="804"/>
        <end position="832"/>
    </location>
</feature>
<dbReference type="GO" id="GO:0000977">
    <property type="term" value="F:RNA polymerase II transcription regulatory region sequence-specific DNA binding"/>
    <property type="evidence" value="ECO:0007669"/>
    <property type="project" value="TreeGrafter"/>
</dbReference>
<keyword evidence="1" id="KW-0479">Metal-binding</keyword>
<dbReference type="PROSITE" id="PS50157">
    <property type="entry name" value="ZINC_FINGER_C2H2_2"/>
    <property type="match status" value="6"/>
</dbReference>
<feature type="domain" description="C2H2-type" evidence="7">
    <location>
        <begin position="1065"/>
        <end position="1093"/>
    </location>
</feature>
<keyword evidence="9" id="KW-1185">Reference proteome</keyword>
<evidence type="ECO:0000256" key="1">
    <source>
        <dbReference type="ARBA" id="ARBA00022723"/>
    </source>
</evidence>
<evidence type="ECO:0000313" key="9">
    <source>
        <dbReference type="Proteomes" id="UP000192578"/>
    </source>
</evidence>
<dbReference type="GO" id="GO:0005634">
    <property type="term" value="C:nucleus"/>
    <property type="evidence" value="ECO:0007669"/>
    <property type="project" value="TreeGrafter"/>
</dbReference>
<dbReference type="PANTHER" id="PTHR24409:SF295">
    <property type="entry name" value="AZ2-RELATED"/>
    <property type="match status" value="1"/>
</dbReference>
<dbReference type="EMBL" id="MTYJ01000536">
    <property type="protein sequence ID" value="OWA55090.1"/>
    <property type="molecule type" value="Genomic_DNA"/>
</dbReference>
<keyword evidence="3 5" id="KW-0863">Zinc-finger</keyword>
<keyword evidence="4" id="KW-0862">Zinc</keyword>
<comment type="caution">
    <text evidence="8">The sequence shown here is derived from an EMBL/GenBank/DDBJ whole genome shotgun (WGS) entry which is preliminary data.</text>
</comment>
<accession>A0A9X6NJB5</accession>
<evidence type="ECO:0000256" key="6">
    <source>
        <dbReference type="SAM" id="MobiDB-lite"/>
    </source>
</evidence>
<gene>
    <name evidence="8" type="ORF">BV898_19475</name>
</gene>
<dbReference type="AlphaFoldDB" id="A0A9X6NJB5"/>
<dbReference type="SMART" id="SM00355">
    <property type="entry name" value="ZnF_C2H2"/>
    <property type="match status" value="13"/>
</dbReference>